<dbReference type="InterPro" id="IPR017441">
    <property type="entry name" value="Protein_kinase_ATP_BS"/>
</dbReference>
<evidence type="ECO:0000256" key="1">
    <source>
        <dbReference type="PROSITE-ProRule" id="PRU10141"/>
    </source>
</evidence>
<reference evidence="3 4" key="1">
    <citation type="submission" date="2024-02" db="EMBL/GenBank/DDBJ databases">
        <authorList>
            <person name="Chen Y."/>
            <person name="Shah S."/>
            <person name="Dougan E. K."/>
            <person name="Thang M."/>
            <person name="Chan C."/>
        </authorList>
    </citation>
    <scope>NUCLEOTIDE SEQUENCE [LARGE SCALE GENOMIC DNA]</scope>
</reference>
<dbReference type="SUPFAM" id="SSF56112">
    <property type="entry name" value="Protein kinase-like (PK-like)"/>
    <property type="match status" value="1"/>
</dbReference>
<keyword evidence="1" id="KW-0547">Nucleotide-binding</keyword>
<dbReference type="PROSITE" id="PS00107">
    <property type="entry name" value="PROTEIN_KINASE_ATP"/>
    <property type="match status" value="1"/>
</dbReference>
<name>A0ABP0LV23_9DINO</name>
<feature type="binding site" evidence="1">
    <location>
        <position position="134"/>
    </location>
    <ligand>
        <name>ATP</name>
        <dbReference type="ChEBI" id="CHEBI:30616"/>
    </ligand>
</feature>
<evidence type="ECO:0008006" key="5">
    <source>
        <dbReference type="Google" id="ProtNLM"/>
    </source>
</evidence>
<feature type="compositionally biased region" description="Polar residues" evidence="2">
    <location>
        <begin position="1"/>
        <end position="23"/>
    </location>
</feature>
<organism evidence="3 4">
    <name type="scientific">Durusdinium trenchii</name>
    <dbReference type="NCBI Taxonomy" id="1381693"/>
    <lineage>
        <taxon>Eukaryota</taxon>
        <taxon>Sar</taxon>
        <taxon>Alveolata</taxon>
        <taxon>Dinophyceae</taxon>
        <taxon>Suessiales</taxon>
        <taxon>Symbiodiniaceae</taxon>
        <taxon>Durusdinium</taxon>
    </lineage>
</organism>
<feature type="non-terminal residue" evidence="3">
    <location>
        <position position="147"/>
    </location>
</feature>
<evidence type="ECO:0000256" key="2">
    <source>
        <dbReference type="SAM" id="MobiDB-lite"/>
    </source>
</evidence>
<protein>
    <recommendedName>
        <fullName evidence="5">Protein kinase domain-containing protein</fullName>
    </recommendedName>
</protein>
<sequence>MKSQQPVTHQRQTWQPDASQPVSAWTHGPREEQITSPSAPKDRTEVRVAERVFTVRNPVSLASRHKILPPFGHPDPFGMDMGVPRAKPPEALPEALPEWEVDHTELRLEELLGTGSTAEVYRAAWHGTDVAVKKLRSKGATKPRERR</sequence>
<evidence type="ECO:0000313" key="4">
    <source>
        <dbReference type="Proteomes" id="UP001642484"/>
    </source>
</evidence>
<evidence type="ECO:0000313" key="3">
    <source>
        <dbReference type="EMBL" id="CAK9043066.1"/>
    </source>
</evidence>
<feature type="region of interest" description="Disordered" evidence="2">
    <location>
        <begin position="1"/>
        <end position="45"/>
    </location>
</feature>
<keyword evidence="1" id="KW-0067">ATP-binding</keyword>
<dbReference type="Gene3D" id="3.30.200.20">
    <property type="entry name" value="Phosphorylase Kinase, domain 1"/>
    <property type="match status" value="1"/>
</dbReference>
<comment type="caution">
    <text evidence="3">The sequence shown here is derived from an EMBL/GenBank/DDBJ whole genome shotgun (WGS) entry which is preliminary data.</text>
</comment>
<proteinExistence type="predicted"/>
<dbReference type="EMBL" id="CAXAMN010014335">
    <property type="protein sequence ID" value="CAK9043066.1"/>
    <property type="molecule type" value="Genomic_DNA"/>
</dbReference>
<gene>
    <name evidence="3" type="ORF">CCMP2556_LOCUS22845</name>
</gene>
<dbReference type="InterPro" id="IPR011009">
    <property type="entry name" value="Kinase-like_dom_sf"/>
</dbReference>
<dbReference type="Proteomes" id="UP001642484">
    <property type="component" value="Unassembled WGS sequence"/>
</dbReference>
<accession>A0ABP0LV23</accession>
<keyword evidence="4" id="KW-1185">Reference proteome</keyword>